<dbReference type="EMBL" id="JAGHKO010000001">
    <property type="protein sequence ID" value="MBO9198696.1"/>
    <property type="molecule type" value="Genomic_DNA"/>
</dbReference>
<gene>
    <name evidence="1" type="ORF">J7I42_00385</name>
</gene>
<organism evidence="1 2">
    <name type="scientific">Niastella soli</name>
    <dbReference type="NCBI Taxonomy" id="2821487"/>
    <lineage>
        <taxon>Bacteria</taxon>
        <taxon>Pseudomonadati</taxon>
        <taxon>Bacteroidota</taxon>
        <taxon>Chitinophagia</taxon>
        <taxon>Chitinophagales</taxon>
        <taxon>Chitinophagaceae</taxon>
        <taxon>Niastella</taxon>
    </lineage>
</organism>
<dbReference type="Pfam" id="PF14903">
    <property type="entry name" value="WG_beta_rep"/>
    <property type="match status" value="5"/>
</dbReference>
<reference evidence="1 2" key="1">
    <citation type="submission" date="2021-03" db="EMBL/GenBank/DDBJ databases">
        <title>Assistant Professor.</title>
        <authorList>
            <person name="Huq M.A."/>
        </authorList>
    </citation>
    <scope>NUCLEOTIDE SEQUENCE [LARGE SCALE GENOMIC DNA]</scope>
    <source>
        <strain evidence="1 2">MAH-29</strain>
    </source>
</reference>
<protein>
    <submittedName>
        <fullName evidence="1">WG repeat-containing protein</fullName>
    </submittedName>
</protein>
<dbReference type="RefSeq" id="WP_209136780.1">
    <property type="nucleotide sequence ID" value="NZ_JAGHKO010000001.1"/>
</dbReference>
<keyword evidence="2" id="KW-1185">Reference proteome</keyword>
<name>A0ABS3YLF7_9BACT</name>
<evidence type="ECO:0000313" key="1">
    <source>
        <dbReference type="EMBL" id="MBO9198696.1"/>
    </source>
</evidence>
<evidence type="ECO:0000313" key="2">
    <source>
        <dbReference type="Proteomes" id="UP000677244"/>
    </source>
</evidence>
<dbReference type="InterPro" id="IPR032774">
    <property type="entry name" value="WG_beta_rep"/>
</dbReference>
<dbReference type="Proteomes" id="UP000677244">
    <property type="component" value="Unassembled WGS sequence"/>
</dbReference>
<accession>A0ABS3YLF7</accession>
<dbReference type="PANTHER" id="PTHR37841">
    <property type="entry name" value="GLR2918 PROTEIN"/>
    <property type="match status" value="1"/>
</dbReference>
<dbReference type="SUPFAM" id="SSF69360">
    <property type="entry name" value="Cell wall binding repeat"/>
    <property type="match status" value="1"/>
</dbReference>
<proteinExistence type="predicted"/>
<dbReference type="PANTHER" id="PTHR37841:SF1">
    <property type="entry name" value="DUF3298 DOMAIN-CONTAINING PROTEIN"/>
    <property type="match status" value="1"/>
</dbReference>
<sequence>MKTVLSLLSTLIIQLSFGQTKTLYTIVQDGKVGYINNTGAVVIKPVFHNGTDFSEGLAAVRPNGRYGYINEQGKFVIQPEFDLAYGFNNGLALVYKNGQSYFIDKTGKAALPAVYNEVRPINPRKAILTTQSKKQGLIDMVTKKLIIDTVFRSIHYTWSGILKAFNLPDNKYPDNINALLDTNGNYIVPFEKHYTINPFFEGYARVKTDSITEGVIDTTGQLVFTRQNANNAIIAGEFHNGYAKMRLRSTEKSYAGYINLKGEAVLNDPAVEEVTDFSNGRAFVRRQNQNYILVDRNFKQVGTNTYDKIPGFSFRNGYAIVEKNKEVGIIDTNGNYLVQPAYSEIDYVGIVDGYFFFKKYNDYNISGNRYGVANLKGSVVINPVIESFDKNGFINGIIKALVNDKLTYLNKKGNIIWQEKENTSRIIPLNLDYMNRGYFVTYLLPKHPTGNLNSDGTVSSLHFPNKQFSIIIDTLAIDTFAHHYAGYKLYLSNTTDDIIRFEAQDSRLYMDLQAQNEKGEWIDIEYLPGSKCGNSYRQVTLEPNTYWQFKIPKYQGEFSTKIRAALIYYDKTSPSEESVIYSNIINGKVNPAQFWFIRNIYPIDAMSPYYKL</sequence>
<comment type="caution">
    <text evidence="1">The sequence shown here is derived from an EMBL/GenBank/DDBJ whole genome shotgun (WGS) entry which is preliminary data.</text>
</comment>